<organism evidence="9 10">
    <name type="scientific">Winmispira thermophila (strain ATCC 49972 / DSM 6192 / RI 19.B1)</name>
    <name type="common">Spirochaeta thermophila</name>
    <dbReference type="NCBI Taxonomy" id="665571"/>
    <lineage>
        <taxon>Bacteria</taxon>
        <taxon>Pseudomonadati</taxon>
        <taxon>Spirochaetota</taxon>
        <taxon>Spirochaetia</taxon>
        <taxon>Winmispirales</taxon>
        <taxon>Winmispiraceae</taxon>
        <taxon>Winmispira</taxon>
    </lineage>
</organism>
<evidence type="ECO:0000256" key="2">
    <source>
        <dbReference type="ARBA" id="ARBA00022448"/>
    </source>
</evidence>
<dbReference type="InterPro" id="IPR000515">
    <property type="entry name" value="MetI-like"/>
</dbReference>
<sequence>MNGGRWGRGRGFVFVVAGAFLLWKVVSLVAGSPLIVPSPEEVALKVVGILRDPHFLSHVAVTTLRALGGFACALAVGVGLGVLGGISGGLGLPLRAAAVVLQSVPVVSVILILLIWVGSALTPFWVGLAMAFPIILITTLEGMEAAPVDLLEMARAFGLSRRVQITRIYIPSLIPFVLAGARSALSLVWKAVIAAEVIAFPSSGVGTALYTAKLFIDTPGVFAWTSIGVVLSGLSHLLLGLVSRRVFWGGMR</sequence>
<comment type="similarity">
    <text evidence="7">Belongs to the binding-protein-dependent transport system permease family.</text>
</comment>
<protein>
    <submittedName>
        <fullName evidence="9">Transporter</fullName>
    </submittedName>
</protein>
<feature type="domain" description="ABC transmembrane type-1" evidence="8">
    <location>
        <begin position="59"/>
        <end position="243"/>
    </location>
</feature>
<feature type="transmembrane region" description="Helical" evidence="7">
    <location>
        <begin position="12"/>
        <end position="35"/>
    </location>
</feature>
<name>E0RT80_WINT6</name>
<dbReference type="Pfam" id="PF00528">
    <property type="entry name" value="BPD_transp_1"/>
    <property type="match status" value="1"/>
</dbReference>
<proteinExistence type="inferred from homology"/>
<dbReference type="Proteomes" id="UP000001296">
    <property type="component" value="Chromosome"/>
</dbReference>
<reference evidence="9 10" key="2">
    <citation type="journal article" date="2010" name="J. Bacteriol.">
        <title>Genome sequence of the polysaccharide-degrading, thermophilic anaerobe Spirochaeta thermophila DSM 6192.</title>
        <authorList>
            <person name="Angelov A."/>
            <person name="Liebl S."/>
            <person name="Ballschmiter M."/>
            <person name="Bomeke M."/>
            <person name="Lehmann R."/>
            <person name="Liesegang H."/>
            <person name="Daniel R."/>
            <person name="Liebl W."/>
        </authorList>
    </citation>
    <scope>NUCLEOTIDE SEQUENCE [LARGE SCALE GENOMIC DNA]</scope>
    <source>
        <strain evidence="10">ATCC 49972 / DSM 6192 / RI 19.B1</strain>
    </source>
</reference>
<evidence type="ECO:0000256" key="4">
    <source>
        <dbReference type="ARBA" id="ARBA00022692"/>
    </source>
</evidence>
<feature type="transmembrane region" description="Helical" evidence="7">
    <location>
        <begin position="96"/>
        <end position="118"/>
    </location>
</feature>
<dbReference type="KEGG" id="sta:STHERM_c14360"/>
<dbReference type="SUPFAM" id="SSF161098">
    <property type="entry name" value="MetI-like"/>
    <property type="match status" value="1"/>
</dbReference>
<evidence type="ECO:0000259" key="8">
    <source>
        <dbReference type="PROSITE" id="PS50928"/>
    </source>
</evidence>
<gene>
    <name evidence="9" type="ordered locus">STHERM_c14360</name>
</gene>
<evidence type="ECO:0000313" key="9">
    <source>
        <dbReference type="EMBL" id="ADN02376.1"/>
    </source>
</evidence>
<keyword evidence="3" id="KW-1003">Cell membrane</keyword>
<evidence type="ECO:0000256" key="6">
    <source>
        <dbReference type="ARBA" id="ARBA00023136"/>
    </source>
</evidence>
<feature type="transmembrane region" description="Helical" evidence="7">
    <location>
        <begin position="168"/>
        <end position="201"/>
    </location>
</feature>
<dbReference type="eggNOG" id="COG0600">
    <property type="taxonomic scope" value="Bacteria"/>
</dbReference>
<reference key="1">
    <citation type="submission" date="2009-08" db="EMBL/GenBank/DDBJ databases">
        <title>The genome sequence of Spirochaeta thermophila DSM6192.</title>
        <authorList>
            <person name="Angelov A."/>
            <person name="Mientus M."/>
            <person name="Wittenberg S."/>
            <person name="Lehmann R."/>
            <person name="Liesegang H."/>
            <person name="Daniel R."/>
            <person name="Liebl W."/>
        </authorList>
    </citation>
    <scope>NUCLEOTIDE SEQUENCE</scope>
    <source>
        <strain>DSM 6192</strain>
    </source>
</reference>
<keyword evidence="5 7" id="KW-1133">Transmembrane helix</keyword>
<evidence type="ECO:0000256" key="3">
    <source>
        <dbReference type="ARBA" id="ARBA00022475"/>
    </source>
</evidence>
<dbReference type="Gene3D" id="1.10.3720.10">
    <property type="entry name" value="MetI-like"/>
    <property type="match status" value="1"/>
</dbReference>
<dbReference type="PaxDb" id="665571-STHERM_c14360"/>
<dbReference type="PANTHER" id="PTHR30151">
    <property type="entry name" value="ALKANE SULFONATE ABC TRANSPORTER-RELATED, MEMBRANE SUBUNIT"/>
    <property type="match status" value="1"/>
</dbReference>
<dbReference type="AlphaFoldDB" id="E0RT80"/>
<dbReference type="GO" id="GO:0055085">
    <property type="term" value="P:transmembrane transport"/>
    <property type="evidence" value="ECO:0007669"/>
    <property type="project" value="InterPro"/>
</dbReference>
<keyword evidence="4 7" id="KW-0812">Transmembrane</keyword>
<evidence type="ECO:0000313" key="10">
    <source>
        <dbReference type="Proteomes" id="UP000001296"/>
    </source>
</evidence>
<dbReference type="HOGENOM" id="CLU_046113_4_2_12"/>
<evidence type="ECO:0000256" key="1">
    <source>
        <dbReference type="ARBA" id="ARBA00004651"/>
    </source>
</evidence>
<dbReference type="CDD" id="cd06261">
    <property type="entry name" value="TM_PBP2"/>
    <property type="match status" value="1"/>
</dbReference>
<dbReference type="PROSITE" id="PS50928">
    <property type="entry name" value="ABC_TM1"/>
    <property type="match status" value="1"/>
</dbReference>
<feature type="transmembrane region" description="Helical" evidence="7">
    <location>
        <begin position="55"/>
        <end position="84"/>
    </location>
</feature>
<dbReference type="EMBL" id="CP001698">
    <property type="protein sequence ID" value="ADN02376.1"/>
    <property type="molecule type" value="Genomic_DNA"/>
</dbReference>
<keyword evidence="2 7" id="KW-0813">Transport</keyword>
<evidence type="ECO:0000256" key="5">
    <source>
        <dbReference type="ARBA" id="ARBA00022989"/>
    </source>
</evidence>
<evidence type="ECO:0000256" key="7">
    <source>
        <dbReference type="RuleBase" id="RU363032"/>
    </source>
</evidence>
<keyword evidence="6 7" id="KW-0472">Membrane</keyword>
<comment type="subcellular location">
    <subcellularLocation>
        <location evidence="1 7">Cell membrane</location>
        <topology evidence="1 7">Multi-pass membrane protein</topology>
    </subcellularLocation>
</comment>
<accession>E0RT80</accession>
<dbReference type="InterPro" id="IPR035906">
    <property type="entry name" value="MetI-like_sf"/>
</dbReference>
<dbReference type="GO" id="GO:0005886">
    <property type="term" value="C:plasma membrane"/>
    <property type="evidence" value="ECO:0007669"/>
    <property type="project" value="UniProtKB-SubCell"/>
</dbReference>
<feature type="transmembrane region" description="Helical" evidence="7">
    <location>
        <begin position="221"/>
        <end position="242"/>
    </location>
</feature>
<dbReference type="PANTHER" id="PTHR30151:SF0">
    <property type="entry name" value="ABC TRANSPORTER PERMEASE PROTEIN MJ0413-RELATED"/>
    <property type="match status" value="1"/>
</dbReference>